<evidence type="ECO:0000313" key="2">
    <source>
        <dbReference type="EMBL" id="VFU42220.1"/>
    </source>
</evidence>
<dbReference type="SMART" id="SM00028">
    <property type="entry name" value="TPR"/>
    <property type="match status" value="2"/>
</dbReference>
<gene>
    <name evidence="2" type="ORF">SVIM_LOCUS251785</name>
</gene>
<name>A0A6N2LQ48_SALVM</name>
<dbReference type="InterPro" id="IPR019734">
    <property type="entry name" value="TPR_rpt"/>
</dbReference>
<proteinExistence type="predicted"/>
<accession>A0A6N2LQ48</accession>
<evidence type="ECO:0000256" key="1">
    <source>
        <dbReference type="PROSITE-ProRule" id="PRU00339"/>
    </source>
</evidence>
<dbReference type="Pfam" id="PF13181">
    <property type="entry name" value="TPR_8"/>
    <property type="match status" value="1"/>
</dbReference>
<dbReference type="PANTHER" id="PTHR47682:SF1">
    <property type="entry name" value="TETRATRICOPEPTIDE REPEAT (TPR)-CONTAINING PROTEIN"/>
    <property type="match status" value="1"/>
</dbReference>
<organism evidence="2">
    <name type="scientific">Salix viminalis</name>
    <name type="common">Common osier</name>
    <name type="synonym">Basket willow</name>
    <dbReference type="NCBI Taxonomy" id="40686"/>
    <lineage>
        <taxon>Eukaryota</taxon>
        <taxon>Viridiplantae</taxon>
        <taxon>Streptophyta</taxon>
        <taxon>Embryophyta</taxon>
        <taxon>Tracheophyta</taxon>
        <taxon>Spermatophyta</taxon>
        <taxon>Magnoliopsida</taxon>
        <taxon>eudicotyledons</taxon>
        <taxon>Gunneridae</taxon>
        <taxon>Pentapetalae</taxon>
        <taxon>rosids</taxon>
        <taxon>fabids</taxon>
        <taxon>Malpighiales</taxon>
        <taxon>Salicaceae</taxon>
        <taxon>Saliceae</taxon>
        <taxon>Salix</taxon>
    </lineage>
</organism>
<dbReference type="PROSITE" id="PS50005">
    <property type="entry name" value="TPR"/>
    <property type="match status" value="1"/>
</dbReference>
<keyword evidence="1" id="KW-0802">TPR repeat</keyword>
<dbReference type="AlphaFoldDB" id="A0A6N2LQ48"/>
<feature type="repeat" description="TPR" evidence="1">
    <location>
        <begin position="52"/>
        <end position="85"/>
    </location>
</feature>
<dbReference type="Gene3D" id="1.25.40.10">
    <property type="entry name" value="Tetratricopeptide repeat domain"/>
    <property type="match status" value="1"/>
</dbReference>
<dbReference type="EMBL" id="CAADRP010001574">
    <property type="protein sequence ID" value="VFU42220.1"/>
    <property type="molecule type" value="Genomic_DNA"/>
</dbReference>
<dbReference type="InterPro" id="IPR011990">
    <property type="entry name" value="TPR-like_helical_dom_sf"/>
</dbReference>
<dbReference type="SUPFAM" id="SSF48452">
    <property type="entry name" value="TPR-like"/>
    <property type="match status" value="1"/>
</dbReference>
<protein>
    <submittedName>
        <fullName evidence="2">Uncharacterized protein</fullName>
    </submittedName>
</protein>
<dbReference type="PANTHER" id="PTHR47682">
    <property type="entry name" value="TETRATRICOPEPTIDE REPEAT (TPR)-CONTAINING PROTEIN"/>
    <property type="match status" value="1"/>
</dbReference>
<sequence>MQISPRPRNYSHGLSIFNHLVVSTSLARLAMRNYSGALEDAREALRLAPRYLDAYMCEGDVFMAMEEYDAAEKSYLTCLQIDPSIRHSGGKA</sequence>
<reference evidence="2" key="1">
    <citation type="submission" date="2019-03" db="EMBL/GenBank/DDBJ databases">
        <authorList>
            <person name="Mank J."/>
            <person name="Almeida P."/>
        </authorList>
    </citation>
    <scope>NUCLEOTIDE SEQUENCE</scope>
    <source>
        <strain evidence="2">78183</strain>
    </source>
</reference>